<name>K0R2F8_THAOC</name>
<evidence type="ECO:0000256" key="2">
    <source>
        <dbReference type="SAM" id="MobiDB-lite"/>
    </source>
</evidence>
<feature type="coiled-coil region" evidence="1">
    <location>
        <begin position="106"/>
        <end position="147"/>
    </location>
</feature>
<evidence type="ECO:0000313" key="4">
    <source>
        <dbReference type="Proteomes" id="UP000266841"/>
    </source>
</evidence>
<protein>
    <submittedName>
        <fullName evidence="3">Uncharacterized protein</fullName>
    </submittedName>
</protein>
<gene>
    <name evidence="3" type="ORF">THAOC_35083</name>
</gene>
<organism evidence="3 4">
    <name type="scientific">Thalassiosira oceanica</name>
    <name type="common">Marine diatom</name>
    <dbReference type="NCBI Taxonomy" id="159749"/>
    <lineage>
        <taxon>Eukaryota</taxon>
        <taxon>Sar</taxon>
        <taxon>Stramenopiles</taxon>
        <taxon>Ochrophyta</taxon>
        <taxon>Bacillariophyta</taxon>
        <taxon>Coscinodiscophyceae</taxon>
        <taxon>Thalassiosirophycidae</taxon>
        <taxon>Thalassiosirales</taxon>
        <taxon>Thalassiosiraceae</taxon>
        <taxon>Thalassiosira</taxon>
    </lineage>
</organism>
<dbReference type="AlphaFoldDB" id="K0R2F8"/>
<proteinExistence type="predicted"/>
<dbReference type="Proteomes" id="UP000266841">
    <property type="component" value="Unassembled WGS sequence"/>
</dbReference>
<evidence type="ECO:0000256" key="1">
    <source>
        <dbReference type="SAM" id="Coils"/>
    </source>
</evidence>
<comment type="caution">
    <text evidence="3">The sequence shown here is derived from an EMBL/GenBank/DDBJ whole genome shotgun (WGS) entry which is preliminary data.</text>
</comment>
<dbReference type="EMBL" id="AGNL01047868">
    <property type="protein sequence ID" value="EJK46255.1"/>
    <property type="molecule type" value="Genomic_DNA"/>
</dbReference>
<keyword evidence="4" id="KW-1185">Reference proteome</keyword>
<sequence length="157" mass="18254">MSSLDRLELEQEVAQANDEEIKLTLTDLEDTLESCCESLSQVEEKERFLGIRIARYKSLMEERELKMQSMVEEPTDSHSSEDVENADSRLDLDALRARHAKDSRCLSEVEKLHKGILAELEKLRRRVEHLEEQRDDVQAKRNECRDCMLALGSYELT</sequence>
<feature type="compositionally biased region" description="Basic and acidic residues" evidence="2">
    <location>
        <begin position="75"/>
        <end position="87"/>
    </location>
</feature>
<evidence type="ECO:0000313" key="3">
    <source>
        <dbReference type="EMBL" id="EJK46255.1"/>
    </source>
</evidence>
<keyword evidence="1" id="KW-0175">Coiled coil</keyword>
<accession>K0R2F8</accession>
<feature type="region of interest" description="Disordered" evidence="2">
    <location>
        <begin position="68"/>
        <end position="87"/>
    </location>
</feature>
<reference evidence="3 4" key="1">
    <citation type="journal article" date="2012" name="Genome Biol.">
        <title>Genome and low-iron response of an oceanic diatom adapted to chronic iron limitation.</title>
        <authorList>
            <person name="Lommer M."/>
            <person name="Specht M."/>
            <person name="Roy A.S."/>
            <person name="Kraemer L."/>
            <person name="Andreson R."/>
            <person name="Gutowska M.A."/>
            <person name="Wolf J."/>
            <person name="Bergner S.V."/>
            <person name="Schilhabel M.B."/>
            <person name="Klostermeier U.C."/>
            <person name="Beiko R.G."/>
            <person name="Rosenstiel P."/>
            <person name="Hippler M."/>
            <person name="Laroche J."/>
        </authorList>
    </citation>
    <scope>NUCLEOTIDE SEQUENCE [LARGE SCALE GENOMIC DNA]</scope>
    <source>
        <strain evidence="3 4">CCMP1005</strain>
    </source>
</reference>